<proteinExistence type="predicted"/>
<dbReference type="AlphaFoldDB" id="A0A7J7RUQ6"/>
<gene>
    <name evidence="2" type="ORF">mMyoMyo1_010132</name>
</gene>
<name>A0A7J7RUQ6_MYOMY</name>
<comment type="caution">
    <text evidence="2">The sequence shown here is derived from an EMBL/GenBank/DDBJ whole genome shotgun (WGS) entry which is preliminary data.</text>
</comment>
<dbReference type="EMBL" id="JABWUV010000021">
    <property type="protein sequence ID" value="KAF6279873.1"/>
    <property type="molecule type" value="Genomic_DNA"/>
</dbReference>
<protein>
    <submittedName>
        <fullName evidence="2">Uncharacterized protein</fullName>
    </submittedName>
</protein>
<organism evidence="2 3">
    <name type="scientific">Myotis myotis</name>
    <name type="common">Greater mouse-eared bat</name>
    <name type="synonym">Vespertilio myotis</name>
    <dbReference type="NCBI Taxonomy" id="51298"/>
    <lineage>
        <taxon>Eukaryota</taxon>
        <taxon>Metazoa</taxon>
        <taxon>Chordata</taxon>
        <taxon>Craniata</taxon>
        <taxon>Vertebrata</taxon>
        <taxon>Euteleostomi</taxon>
        <taxon>Mammalia</taxon>
        <taxon>Eutheria</taxon>
        <taxon>Laurasiatheria</taxon>
        <taxon>Chiroptera</taxon>
        <taxon>Yangochiroptera</taxon>
        <taxon>Vespertilionidae</taxon>
        <taxon>Myotis</taxon>
    </lineage>
</organism>
<sequence>MSLKKGQRGTRTNRPLVGPVTSRMGPKRLGASSRYHTPPSASFREHPSPFCTLDLRPISPSDAKHELSCICCGFGDDTAGGQDVGETPQLPVHPAFLQTRLTRGSELNLPLACFFCFNAVAV</sequence>
<dbReference type="Proteomes" id="UP000527355">
    <property type="component" value="Unassembled WGS sequence"/>
</dbReference>
<feature type="region of interest" description="Disordered" evidence="1">
    <location>
        <begin position="1"/>
        <end position="46"/>
    </location>
</feature>
<reference evidence="2 3" key="1">
    <citation type="journal article" date="2020" name="Nature">
        <title>Six reference-quality genomes reveal evolution of bat adaptations.</title>
        <authorList>
            <person name="Jebb D."/>
            <person name="Huang Z."/>
            <person name="Pippel M."/>
            <person name="Hughes G.M."/>
            <person name="Lavrichenko K."/>
            <person name="Devanna P."/>
            <person name="Winkler S."/>
            <person name="Jermiin L.S."/>
            <person name="Skirmuntt E.C."/>
            <person name="Katzourakis A."/>
            <person name="Burkitt-Gray L."/>
            <person name="Ray D.A."/>
            <person name="Sullivan K.A.M."/>
            <person name="Roscito J.G."/>
            <person name="Kirilenko B.M."/>
            <person name="Davalos L.M."/>
            <person name="Corthals A.P."/>
            <person name="Power M.L."/>
            <person name="Jones G."/>
            <person name="Ransome R.D."/>
            <person name="Dechmann D.K.N."/>
            <person name="Locatelli A.G."/>
            <person name="Puechmaille S.J."/>
            <person name="Fedrigo O."/>
            <person name="Jarvis E.D."/>
            <person name="Hiller M."/>
            <person name="Vernes S.C."/>
            <person name="Myers E.W."/>
            <person name="Teeling E.C."/>
        </authorList>
    </citation>
    <scope>NUCLEOTIDE SEQUENCE [LARGE SCALE GENOMIC DNA]</scope>
    <source>
        <strain evidence="2">MMyoMyo1</strain>
        <tissue evidence="2">Flight muscle</tissue>
    </source>
</reference>
<evidence type="ECO:0000313" key="2">
    <source>
        <dbReference type="EMBL" id="KAF6279873.1"/>
    </source>
</evidence>
<evidence type="ECO:0000313" key="3">
    <source>
        <dbReference type="Proteomes" id="UP000527355"/>
    </source>
</evidence>
<accession>A0A7J7RUQ6</accession>
<keyword evidence="3" id="KW-1185">Reference proteome</keyword>
<evidence type="ECO:0000256" key="1">
    <source>
        <dbReference type="SAM" id="MobiDB-lite"/>
    </source>
</evidence>